<comment type="caution">
    <text evidence="1">The sequence shown here is derived from an EMBL/GenBank/DDBJ whole genome shotgun (WGS) entry which is preliminary data.</text>
</comment>
<evidence type="ECO:0000313" key="1">
    <source>
        <dbReference type="EMBL" id="MED6134885.1"/>
    </source>
</evidence>
<organism evidence="1 2">
    <name type="scientific">Stylosanthes scabra</name>
    <dbReference type="NCBI Taxonomy" id="79078"/>
    <lineage>
        <taxon>Eukaryota</taxon>
        <taxon>Viridiplantae</taxon>
        <taxon>Streptophyta</taxon>
        <taxon>Embryophyta</taxon>
        <taxon>Tracheophyta</taxon>
        <taxon>Spermatophyta</taxon>
        <taxon>Magnoliopsida</taxon>
        <taxon>eudicotyledons</taxon>
        <taxon>Gunneridae</taxon>
        <taxon>Pentapetalae</taxon>
        <taxon>rosids</taxon>
        <taxon>fabids</taxon>
        <taxon>Fabales</taxon>
        <taxon>Fabaceae</taxon>
        <taxon>Papilionoideae</taxon>
        <taxon>50 kb inversion clade</taxon>
        <taxon>dalbergioids sensu lato</taxon>
        <taxon>Dalbergieae</taxon>
        <taxon>Pterocarpus clade</taxon>
        <taxon>Stylosanthes</taxon>
    </lineage>
</organism>
<keyword evidence="2" id="KW-1185">Reference proteome</keyword>
<reference evidence="1 2" key="1">
    <citation type="journal article" date="2023" name="Plants (Basel)">
        <title>Bridging the Gap: Combining Genomics and Transcriptomics Approaches to Understand Stylosanthes scabra, an Orphan Legume from the Brazilian Caatinga.</title>
        <authorList>
            <person name="Ferreira-Neto J.R.C."/>
            <person name="da Silva M.D."/>
            <person name="Binneck E."/>
            <person name="de Melo N.F."/>
            <person name="da Silva R.H."/>
            <person name="de Melo A.L.T.M."/>
            <person name="Pandolfi V."/>
            <person name="Bustamante F.O."/>
            <person name="Brasileiro-Vidal A.C."/>
            <person name="Benko-Iseppon A.M."/>
        </authorList>
    </citation>
    <scope>NUCLEOTIDE SEQUENCE [LARGE SCALE GENOMIC DNA]</scope>
    <source>
        <tissue evidence="1">Leaves</tissue>
    </source>
</reference>
<evidence type="ECO:0000313" key="2">
    <source>
        <dbReference type="Proteomes" id="UP001341840"/>
    </source>
</evidence>
<name>A0ABU6SFM9_9FABA</name>
<gene>
    <name evidence="1" type="ORF">PIB30_041138</name>
</gene>
<accession>A0ABU6SFM9</accession>
<proteinExistence type="predicted"/>
<sequence>MTMARARTRGDKGGKEENSLLLAAVGLAPTAVMDAAAWAMGTTTSMLTSSEMKVHQIAPRVWSWSFIPQGAAQAEDMGSIPSGLLTEKNKCVRCV</sequence>
<dbReference type="EMBL" id="JASCZI010060641">
    <property type="protein sequence ID" value="MED6134885.1"/>
    <property type="molecule type" value="Genomic_DNA"/>
</dbReference>
<protein>
    <submittedName>
        <fullName evidence="1">Uncharacterized protein</fullName>
    </submittedName>
</protein>
<dbReference type="Proteomes" id="UP001341840">
    <property type="component" value="Unassembled WGS sequence"/>
</dbReference>